<keyword evidence="2" id="KW-0689">Ribosomal protein</keyword>
<keyword evidence="3" id="KW-0687">Ribonucleoprotein</keyword>
<dbReference type="FunFam" id="2.40.10.190:FF:000001">
    <property type="entry name" value="60S ribosomal protein L35a"/>
    <property type="match status" value="1"/>
</dbReference>
<dbReference type="GO" id="GO:0003735">
    <property type="term" value="F:structural constituent of ribosome"/>
    <property type="evidence" value="ECO:0007669"/>
    <property type="project" value="InterPro"/>
</dbReference>
<dbReference type="AlphaFoldDB" id="A0AAV8ULN5"/>
<dbReference type="InterPro" id="IPR001780">
    <property type="entry name" value="Ribosomal_eL33"/>
</dbReference>
<dbReference type="PANTHER" id="PTHR10902">
    <property type="entry name" value="60S RIBOSOMAL PROTEIN L35A"/>
    <property type="match status" value="1"/>
</dbReference>
<comment type="caution">
    <text evidence="4">The sequence shown here is derived from an EMBL/GenBank/DDBJ whole genome shotgun (WGS) entry which is preliminary data.</text>
</comment>
<comment type="similarity">
    <text evidence="1">Belongs to the eukaryotic ribosomal protein eL33 family.</text>
</comment>
<dbReference type="InterPro" id="IPR009000">
    <property type="entry name" value="Transl_B-barrel_sf"/>
</dbReference>
<name>A0AAV8ULN5_9RHOD</name>
<organism evidence="4 5">
    <name type="scientific">Rhodosorus marinus</name>
    <dbReference type="NCBI Taxonomy" id="101924"/>
    <lineage>
        <taxon>Eukaryota</taxon>
        <taxon>Rhodophyta</taxon>
        <taxon>Stylonematophyceae</taxon>
        <taxon>Stylonematales</taxon>
        <taxon>Stylonemataceae</taxon>
        <taxon>Rhodosorus</taxon>
    </lineage>
</organism>
<dbReference type="Pfam" id="PF01247">
    <property type="entry name" value="Ribosomal_L35Ae"/>
    <property type="match status" value="1"/>
</dbReference>
<protein>
    <recommendedName>
        <fullName evidence="6">60S ribosomal protein L35a</fullName>
    </recommendedName>
</protein>
<gene>
    <name evidence="4" type="ORF">NDN08_006237</name>
</gene>
<keyword evidence="5" id="KW-1185">Reference proteome</keyword>
<dbReference type="InterPro" id="IPR038661">
    <property type="entry name" value="Ribosomal_eL33_sf"/>
</dbReference>
<evidence type="ECO:0000313" key="5">
    <source>
        <dbReference type="Proteomes" id="UP001157974"/>
    </source>
</evidence>
<accession>A0AAV8ULN5</accession>
<dbReference type="GO" id="GO:1990904">
    <property type="term" value="C:ribonucleoprotein complex"/>
    <property type="evidence" value="ECO:0007669"/>
    <property type="project" value="UniProtKB-KW"/>
</dbReference>
<sequence length="112" mass="12529">MGQEPVRLYSKGVVMGYKRGIRLQYPKQVRIKVEGLETRSDTKSYLGKRVAYVYKASNSKGVGKKESKYRVIWGKILAPHGNNGVVKSKFGRNLPPTAIGGSVRVMLYPSRI</sequence>
<dbReference type="EMBL" id="JAMWBK010000008">
    <property type="protein sequence ID" value="KAJ8902919.1"/>
    <property type="molecule type" value="Genomic_DNA"/>
</dbReference>
<proteinExistence type="inferred from homology"/>
<reference evidence="4 5" key="1">
    <citation type="journal article" date="2023" name="Nat. Commun.">
        <title>Origin of minicircular mitochondrial genomes in red algae.</title>
        <authorList>
            <person name="Lee Y."/>
            <person name="Cho C.H."/>
            <person name="Lee Y.M."/>
            <person name="Park S.I."/>
            <person name="Yang J.H."/>
            <person name="West J.A."/>
            <person name="Bhattacharya D."/>
            <person name="Yoon H.S."/>
        </authorList>
    </citation>
    <scope>NUCLEOTIDE SEQUENCE [LARGE SCALE GENOMIC DNA]</scope>
    <source>
        <strain evidence="4 5">CCMP1338</strain>
        <tissue evidence="4">Whole cell</tissue>
    </source>
</reference>
<dbReference type="HAMAP" id="MF_00573">
    <property type="entry name" value="Ribosomal_eL33"/>
    <property type="match status" value="1"/>
</dbReference>
<dbReference type="GO" id="GO:0006412">
    <property type="term" value="P:translation"/>
    <property type="evidence" value="ECO:0007669"/>
    <property type="project" value="InterPro"/>
</dbReference>
<dbReference type="GO" id="GO:0005840">
    <property type="term" value="C:ribosome"/>
    <property type="evidence" value="ECO:0007669"/>
    <property type="project" value="UniProtKB-KW"/>
</dbReference>
<evidence type="ECO:0000313" key="4">
    <source>
        <dbReference type="EMBL" id="KAJ8902919.1"/>
    </source>
</evidence>
<dbReference type="Gene3D" id="2.40.10.190">
    <property type="entry name" value="translation elongation factor selb, chain A, domain 4"/>
    <property type="match status" value="1"/>
</dbReference>
<dbReference type="SUPFAM" id="SSF50447">
    <property type="entry name" value="Translation proteins"/>
    <property type="match status" value="1"/>
</dbReference>
<evidence type="ECO:0000256" key="1">
    <source>
        <dbReference type="ARBA" id="ARBA00009269"/>
    </source>
</evidence>
<evidence type="ECO:0000256" key="2">
    <source>
        <dbReference type="ARBA" id="ARBA00022980"/>
    </source>
</evidence>
<evidence type="ECO:0008006" key="6">
    <source>
        <dbReference type="Google" id="ProtNLM"/>
    </source>
</evidence>
<dbReference type="Proteomes" id="UP001157974">
    <property type="component" value="Unassembled WGS sequence"/>
</dbReference>
<evidence type="ECO:0000256" key="3">
    <source>
        <dbReference type="ARBA" id="ARBA00023274"/>
    </source>
</evidence>